<comment type="caution">
    <text evidence="1">The sequence shown here is derived from an EMBL/GenBank/DDBJ whole genome shotgun (WGS) entry which is preliminary data.</text>
</comment>
<accession>A0A8J7Q4N1</accession>
<keyword evidence="2" id="KW-1185">Reference proteome</keyword>
<dbReference type="AlphaFoldDB" id="A0A8J7Q4N1"/>
<protein>
    <submittedName>
        <fullName evidence="1">Uncharacterized protein</fullName>
    </submittedName>
</protein>
<name>A0A8J7Q4N1_9BACT</name>
<dbReference type="RefSeq" id="WP_207857123.1">
    <property type="nucleotide sequence ID" value="NZ_JAFREP010000003.1"/>
</dbReference>
<evidence type="ECO:0000313" key="1">
    <source>
        <dbReference type="EMBL" id="MBO1317716.1"/>
    </source>
</evidence>
<dbReference type="Proteomes" id="UP000664417">
    <property type="component" value="Unassembled WGS sequence"/>
</dbReference>
<sequence length="137" mass="15625">MNHIHEGLTLLTAMNASHIAHEAFCLHPIFQDNPKMDQHQNLNPRSVALAKAYAETANAFLLPRYMAGQAPQIAHIGTDLKHMLIADKIQNRKDFIQYHQNSHPQSSALSGYFDCWLHHLGVDQHTRQILTNHIIYT</sequence>
<evidence type="ECO:0000313" key="2">
    <source>
        <dbReference type="Proteomes" id="UP000664417"/>
    </source>
</evidence>
<organism evidence="1 2">
    <name type="scientific">Acanthopleuribacter pedis</name>
    <dbReference type="NCBI Taxonomy" id="442870"/>
    <lineage>
        <taxon>Bacteria</taxon>
        <taxon>Pseudomonadati</taxon>
        <taxon>Acidobacteriota</taxon>
        <taxon>Holophagae</taxon>
        <taxon>Acanthopleuribacterales</taxon>
        <taxon>Acanthopleuribacteraceae</taxon>
        <taxon>Acanthopleuribacter</taxon>
    </lineage>
</organism>
<proteinExistence type="predicted"/>
<gene>
    <name evidence="1" type="ORF">J3U88_04530</name>
</gene>
<reference evidence="1" key="1">
    <citation type="submission" date="2021-03" db="EMBL/GenBank/DDBJ databases">
        <authorList>
            <person name="Wang G."/>
        </authorList>
    </citation>
    <scope>NUCLEOTIDE SEQUENCE</scope>
    <source>
        <strain evidence="1">KCTC 12899</strain>
    </source>
</reference>
<dbReference type="EMBL" id="JAFREP010000003">
    <property type="protein sequence ID" value="MBO1317716.1"/>
    <property type="molecule type" value="Genomic_DNA"/>
</dbReference>